<feature type="transmembrane region" description="Helical" evidence="1">
    <location>
        <begin position="22"/>
        <end position="40"/>
    </location>
</feature>
<sequence length="85" mass="9325">MSACALTSIQQRWTQWLGERSYALYTAHFPVLVAVVWLGWTHVGVTGSGLLGVPVCFLVAHLAHHLTQGLPAQQVPRLLPEVSHD</sequence>
<evidence type="ECO:0000256" key="1">
    <source>
        <dbReference type="SAM" id="Phobius"/>
    </source>
</evidence>
<evidence type="ECO:0000313" key="2">
    <source>
        <dbReference type="EMBL" id="MVN88483.1"/>
    </source>
</evidence>
<evidence type="ECO:0000313" key="3">
    <source>
        <dbReference type="Proteomes" id="UP000483286"/>
    </source>
</evidence>
<dbReference type="Proteomes" id="UP000483286">
    <property type="component" value="Unassembled WGS sequence"/>
</dbReference>
<proteinExistence type="predicted"/>
<keyword evidence="1" id="KW-0812">Transmembrane</keyword>
<gene>
    <name evidence="2" type="ORF">GO986_17210</name>
</gene>
<comment type="caution">
    <text evidence="2">The sequence shown here is derived from an EMBL/GenBank/DDBJ whole genome shotgun (WGS) entry which is preliminary data.</text>
</comment>
<keyword evidence="1" id="KW-1133">Transmembrane helix</keyword>
<keyword evidence="3" id="KW-1185">Reference proteome</keyword>
<protein>
    <submittedName>
        <fullName evidence="2">Uncharacterized protein</fullName>
    </submittedName>
</protein>
<accession>A0A7C9MAM7</accession>
<reference evidence="2 3" key="1">
    <citation type="submission" date="2019-12" db="EMBL/GenBank/DDBJ databases">
        <title>Deinococcus sp. HMF7620 Genome sequencing and assembly.</title>
        <authorList>
            <person name="Kang H."/>
            <person name="Kim H."/>
            <person name="Joh K."/>
        </authorList>
    </citation>
    <scope>NUCLEOTIDE SEQUENCE [LARGE SCALE GENOMIC DNA]</scope>
    <source>
        <strain evidence="2 3">HMF7620</strain>
    </source>
</reference>
<name>A0A7C9MAM7_9DEIO</name>
<dbReference type="AlphaFoldDB" id="A0A7C9MAM7"/>
<dbReference type="RefSeq" id="WP_157460543.1">
    <property type="nucleotide sequence ID" value="NZ_WQLB01000029.1"/>
</dbReference>
<dbReference type="EMBL" id="WQLB01000029">
    <property type="protein sequence ID" value="MVN88483.1"/>
    <property type="molecule type" value="Genomic_DNA"/>
</dbReference>
<organism evidence="2 3">
    <name type="scientific">Deinococcus arboris</name>
    <dbReference type="NCBI Taxonomy" id="2682977"/>
    <lineage>
        <taxon>Bacteria</taxon>
        <taxon>Thermotogati</taxon>
        <taxon>Deinococcota</taxon>
        <taxon>Deinococci</taxon>
        <taxon>Deinococcales</taxon>
        <taxon>Deinococcaceae</taxon>
        <taxon>Deinococcus</taxon>
    </lineage>
</organism>
<keyword evidence="1" id="KW-0472">Membrane</keyword>